<dbReference type="KEGG" id="drm:Dred_0130"/>
<dbReference type="InterPro" id="IPR006699">
    <property type="entry name" value="GlpP"/>
</dbReference>
<dbReference type="PIRSF" id="PIRSF016897">
    <property type="entry name" value="GlpP"/>
    <property type="match status" value="1"/>
</dbReference>
<evidence type="ECO:0000313" key="1">
    <source>
        <dbReference type="EMBL" id="ABO48680.1"/>
    </source>
</evidence>
<name>A4J0S7_DESRM</name>
<dbReference type="Pfam" id="PF04309">
    <property type="entry name" value="G3P_antiterm"/>
    <property type="match status" value="1"/>
</dbReference>
<sequence>MKNILIIDLFLVVRGKDMEFLTKVMGQSHIGAAIRRVEDLEEAIRHPRVHAIFLLGGDINYLPGMIKKVRASEKMLLTHIDLVEGIGKDRAGLHLIKRMGVQGIVTTKSNLAKFAKEEGLWVVQRLFIVDSESVKTAVRVAENIKPHAVEVLPATIPQYVIQDIKKSLRLPVLGGGLLKTESDVKETIGKGIDAITTSLRHLWNVAL</sequence>
<reference evidence="1 2" key="1">
    <citation type="submission" date="2007-03" db="EMBL/GenBank/DDBJ databases">
        <title>Complete sequence of Desulfotomaculum reducens MI-1.</title>
        <authorList>
            <consortium name="US DOE Joint Genome Institute"/>
            <person name="Copeland A."/>
            <person name="Lucas S."/>
            <person name="Lapidus A."/>
            <person name="Barry K."/>
            <person name="Detter J.C."/>
            <person name="Glavina del Rio T."/>
            <person name="Hammon N."/>
            <person name="Israni S."/>
            <person name="Dalin E."/>
            <person name="Tice H."/>
            <person name="Pitluck S."/>
            <person name="Sims D."/>
            <person name="Brettin T."/>
            <person name="Bruce D."/>
            <person name="Han C."/>
            <person name="Tapia R."/>
            <person name="Schmutz J."/>
            <person name="Larimer F."/>
            <person name="Land M."/>
            <person name="Hauser L."/>
            <person name="Kyrpides N."/>
            <person name="Kim E."/>
            <person name="Tebo B.M."/>
            <person name="Richardson P."/>
        </authorList>
    </citation>
    <scope>NUCLEOTIDE SEQUENCE [LARGE SCALE GENOMIC DNA]</scope>
    <source>
        <strain evidence="1 2">MI-1</strain>
    </source>
</reference>
<dbReference type="PANTHER" id="PTHR35787">
    <property type="entry name" value="GLYCEROL UPTAKE OPERON ANTITERMINATOR REGULATORY PROTEIN"/>
    <property type="match status" value="1"/>
</dbReference>
<dbReference type="AlphaFoldDB" id="A4J0S7"/>
<dbReference type="Gene3D" id="3.20.20.70">
    <property type="entry name" value="Aldolase class I"/>
    <property type="match status" value="1"/>
</dbReference>
<keyword evidence="2" id="KW-1185">Reference proteome</keyword>
<dbReference type="GO" id="GO:0006355">
    <property type="term" value="P:regulation of DNA-templated transcription"/>
    <property type="evidence" value="ECO:0007669"/>
    <property type="project" value="InterPro"/>
</dbReference>
<dbReference type="HOGENOM" id="CLU_111516_0_1_9"/>
<dbReference type="InterPro" id="IPR013785">
    <property type="entry name" value="Aldolase_TIM"/>
</dbReference>
<dbReference type="Proteomes" id="UP000001556">
    <property type="component" value="Chromosome"/>
</dbReference>
<proteinExistence type="predicted"/>
<gene>
    <name evidence="1" type="ordered locus">Dred_0130</name>
</gene>
<dbReference type="EMBL" id="CP000612">
    <property type="protein sequence ID" value="ABO48680.1"/>
    <property type="molecule type" value="Genomic_DNA"/>
</dbReference>
<dbReference type="STRING" id="349161.Dred_0130"/>
<dbReference type="SUPFAM" id="SSF110391">
    <property type="entry name" value="GlpP-like"/>
    <property type="match status" value="1"/>
</dbReference>
<protein>
    <submittedName>
        <fullName evidence="1">Glycerol-3-phosphate responsive antiterminator</fullName>
    </submittedName>
</protein>
<organism evidence="1 2">
    <name type="scientific">Desulforamulus reducens (strain ATCC BAA-1160 / DSM 100696 / MI-1)</name>
    <name type="common">Desulfotomaculum reducens</name>
    <dbReference type="NCBI Taxonomy" id="349161"/>
    <lineage>
        <taxon>Bacteria</taxon>
        <taxon>Bacillati</taxon>
        <taxon>Bacillota</taxon>
        <taxon>Clostridia</taxon>
        <taxon>Eubacteriales</taxon>
        <taxon>Peptococcaceae</taxon>
        <taxon>Desulforamulus</taxon>
    </lineage>
</organism>
<dbReference type="eggNOG" id="COG1954">
    <property type="taxonomic scope" value="Bacteria"/>
</dbReference>
<dbReference type="GO" id="GO:0006071">
    <property type="term" value="P:glycerol metabolic process"/>
    <property type="evidence" value="ECO:0007669"/>
    <property type="project" value="InterPro"/>
</dbReference>
<accession>A4J0S7</accession>
<dbReference type="PANTHER" id="PTHR35787:SF1">
    <property type="entry name" value="GLYCEROL UPTAKE OPERON ANTITERMINATOR REGULATORY PROTEIN"/>
    <property type="match status" value="1"/>
</dbReference>
<evidence type="ECO:0000313" key="2">
    <source>
        <dbReference type="Proteomes" id="UP000001556"/>
    </source>
</evidence>